<protein>
    <recommendedName>
        <fullName evidence="3">Transposase</fullName>
    </recommendedName>
</protein>
<dbReference type="NCBIfam" id="NF047593">
    <property type="entry name" value="IS66_ISAeme5_TnpA"/>
    <property type="match status" value="1"/>
</dbReference>
<dbReference type="AlphaFoldDB" id="A0A1X7EXA8"/>
<accession>A0A1X7EXA8</accession>
<organism evidence="1 2">
    <name type="scientific">Desulfovibrio gilichinskyi</name>
    <dbReference type="NCBI Taxonomy" id="1519643"/>
    <lineage>
        <taxon>Bacteria</taxon>
        <taxon>Pseudomonadati</taxon>
        <taxon>Thermodesulfobacteriota</taxon>
        <taxon>Desulfovibrionia</taxon>
        <taxon>Desulfovibrionales</taxon>
        <taxon>Desulfovibrionaceae</taxon>
        <taxon>Desulfovibrio</taxon>
    </lineage>
</organism>
<reference evidence="2" key="1">
    <citation type="submission" date="2017-04" db="EMBL/GenBank/DDBJ databases">
        <authorList>
            <person name="Varghese N."/>
            <person name="Submissions S."/>
        </authorList>
    </citation>
    <scope>NUCLEOTIDE SEQUENCE [LARGE SCALE GENOMIC DNA]</scope>
    <source>
        <strain evidence="2">K3S</strain>
    </source>
</reference>
<dbReference type="Proteomes" id="UP000192906">
    <property type="component" value="Unassembled WGS sequence"/>
</dbReference>
<evidence type="ECO:0000313" key="1">
    <source>
        <dbReference type="EMBL" id="SMF42016.1"/>
    </source>
</evidence>
<evidence type="ECO:0000313" key="2">
    <source>
        <dbReference type="Proteomes" id="UP000192906"/>
    </source>
</evidence>
<name>A0A1X7EXA8_9BACT</name>
<gene>
    <name evidence="1" type="ORF">SAMN06295933_3456</name>
</gene>
<evidence type="ECO:0008006" key="3">
    <source>
        <dbReference type="Google" id="ProtNLM"/>
    </source>
</evidence>
<dbReference type="RefSeq" id="WP_085104521.1">
    <property type="nucleotide sequence ID" value="NZ_FWZU01000007.1"/>
</dbReference>
<keyword evidence="2" id="KW-1185">Reference proteome</keyword>
<proteinExistence type="predicted"/>
<dbReference type="EMBL" id="FWZU01000007">
    <property type="protein sequence ID" value="SMF42016.1"/>
    <property type="molecule type" value="Genomic_DNA"/>
</dbReference>
<sequence>MTSKQCLWKEHIAAWENSGLSQAEYCRKHCLSYKGFGYNKRKISVAAEPQKVIPVPHIVSRLEEPKQNCKPRKLCVSGIFSLEIEPDFCQRTLKRLLEVIAF</sequence>
<dbReference type="OrthoDB" id="8526851at2"/>
<dbReference type="STRING" id="1519643.SAMN06295933_3456"/>